<organism evidence="2 3">
    <name type="scientific">Halodesulfovibrio marinisediminis DSM 17456</name>
    <dbReference type="NCBI Taxonomy" id="1121457"/>
    <lineage>
        <taxon>Bacteria</taxon>
        <taxon>Pseudomonadati</taxon>
        <taxon>Thermodesulfobacteriota</taxon>
        <taxon>Desulfovibrionia</taxon>
        <taxon>Desulfovibrionales</taxon>
        <taxon>Desulfovibrionaceae</taxon>
        <taxon>Halodesulfovibrio</taxon>
    </lineage>
</organism>
<dbReference type="EMBL" id="FSRG01000003">
    <property type="protein sequence ID" value="SIN79368.1"/>
    <property type="molecule type" value="Genomic_DNA"/>
</dbReference>
<keyword evidence="1" id="KW-0732">Signal</keyword>
<name>A0A1N6E8L1_9BACT</name>
<evidence type="ECO:0000256" key="1">
    <source>
        <dbReference type="SAM" id="SignalP"/>
    </source>
</evidence>
<keyword evidence="3" id="KW-1185">Reference proteome</keyword>
<protein>
    <recommendedName>
        <fullName evidence="4">SurA N-terminal domain-containing protein</fullName>
    </recommendedName>
</protein>
<evidence type="ECO:0008006" key="4">
    <source>
        <dbReference type="Google" id="ProtNLM"/>
    </source>
</evidence>
<dbReference type="Proteomes" id="UP000184694">
    <property type="component" value="Unassembled WGS sequence"/>
</dbReference>
<feature type="signal peptide" evidence="1">
    <location>
        <begin position="1"/>
        <end position="36"/>
    </location>
</feature>
<evidence type="ECO:0000313" key="2">
    <source>
        <dbReference type="EMBL" id="SIN79368.1"/>
    </source>
</evidence>
<proteinExistence type="predicted"/>
<sequence length="276" mass="30372">MNYNQLIAQKQVTIGRAAITACIVLSLLLLPSFASATEKAKKVVQVPFSELIESAKNAGIQQDILFLMTQEVLEKKIDKSSATCLVSLLINAKKAGMPVSILEEKIREGRAKGVAGARISKAIKGMIEEMQFSKQLLSQKTGAEPQETDLRMMCEILSQGISRTQAENFVSSYADKKINIVLEGLRLYALLSQSGVSSHQLNEFTVIVMTDEAVLMRWRELPQLFSIVIRSDVTPNVFMSKAIQAVKLGTLPHNFARELSLQPRSLGVSEESSNDS</sequence>
<reference evidence="3" key="1">
    <citation type="submission" date="2016-11" db="EMBL/GenBank/DDBJ databases">
        <authorList>
            <person name="Varghese N."/>
            <person name="Submissions S."/>
        </authorList>
    </citation>
    <scope>NUCLEOTIDE SEQUENCE [LARGE SCALE GENOMIC DNA]</scope>
    <source>
        <strain evidence="3">DSM 17456</strain>
    </source>
</reference>
<gene>
    <name evidence="2" type="ORF">SAMN02745161_0793</name>
</gene>
<dbReference type="STRING" id="1121457.SAMN02745161_0793"/>
<accession>A0A1N6E8L1</accession>
<evidence type="ECO:0000313" key="3">
    <source>
        <dbReference type="Proteomes" id="UP000184694"/>
    </source>
</evidence>
<dbReference type="AlphaFoldDB" id="A0A1N6E8L1"/>
<feature type="chain" id="PRO_5013088230" description="SurA N-terminal domain-containing protein" evidence="1">
    <location>
        <begin position="37"/>
        <end position="276"/>
    </location>
</feature>